<dbReference type="Pfam" id="PF04317">
    <property type="entry name" value="DUF463"/>
    <property type="match status" value="1"/>
</dbReference>
<reference evidence="1 2" key="1">
    <citation type="submission" date="2019-07" db="EMBL/GenBank/DDBJ databases">
        <title>The draft genome sequence of Vibrio algivorus M1486.</title>
        <authorList>
            <person name="Meng X."/>
        </authorList>
    </citation>
    <scope>NUCLEOTIDE SEQUENCE [LARGE SCALE GENOMIC DNA]</scope>
    <source>
        <strain evidence="1 2">M1486</strain>
    </source>
</reference>
<dbReference type="RefSeq" id="WP_144387309.1">
    <property type="nucleotide sequence ID" value="NZ_CANNCB010000001.1"/>
</dbReference>
<evidence type="ECO:0000313" key="1">
    <source>
        <dbReference type="EMBL" id="TVO39379.1"/>
    </source>
</evidence>
<accession>A0A557PFE9</accession>
<dbReference type="InterPro" id="IPR007413">
    <property type="entry name" value="YcjX-like"/>
</dbReference>
<proteinExistence type="predicted"/>
<dbReference type="PANTHER" id="PTHR38605:SF1">
    <property type="entry name" value="ATPASE"/>
    <property type="match status" value="1"/>
</dbReference>
<dbReference type="Proteomes" id="UP000319828">
    <property type="component" value="Unassembled WGS sequence"/>
</dbReference>
<dbReference type="PANTHER" id="PTHR38605">
    <property type="entry name" value="ATPASE-RELATED"/>
    <property type="match status" value="1"/>
</dbReference>
<evidence type="ECO:0000313" key="2">
    <source>
        <dbReference type="Proteomes" id="UP000319828"/>
    </source>
</evidence>
<protein>
    <submittedName>
        <fullName evidence="1">YcjX family protein</fullName>
    </submittedName>
</protein>
<dbReference type="EMBL" id="VMKJ01000002">
    <property type="protein sequence ID" value="TVO39379.1"/>
    <property type="molecule type" value="Genomic_DNA"/>
</dbReference>
<gene>
    <name evidence="1" type="ORF">FOF44_01975</name>
</gene>
<sequence>MKIKQEVNDLVKRSLDRHLRLAVTGLSRAGKTAFITSLVNQLLNSSTQDNLPLFEPSRNKQLLGAKRIPQTNLMVPRFDYDLAIEQLHSTPPQWPVPTRDVSEIRLAIRFKPKKGARRLLKSTSTLYLDIVDYPGEWLLDLPLLDMSFEQWSQSQLELLRGEKAGSELRSKLAKEWLLKLNHFDSLATANENRVAELARSYTDYLHACKDAGLHWVQPGRFVLPGELVGAPVLQFFPVELETDEHGKPLEEIKRDSAYAMLRSRFNEYKKKIVKHFYQEHFASFDRQIVLVDCLQPLNSGYDSFMDMSGAISQLMQSFKYGRNSILKRLFSAKIDKVMFAATKADHVTPDQHVNLVSLLQQLVHEAWQHVSYEGIDMECVSLASIQATMPGYASSGDKTFQAVKGTTLEEETLTLFPGEVPPKLPQKDYWQGNGFEFYEFRPLKIPHDQALPHIRIDKVLQFLLGDKLR</sequence>
<dbReference type="PIRSF" id="PIRSF019381">
    <property type="entry name" value="YcjX"/>
    <property type="match status" value="1"/>
</dbReference>
<organism evidence="1 2">
    <name type="scientific">Vibrio algivorus</name>
    <dbReference type="NCBI Taxonomy" id="1667024"/>
    <lineage>
        <taxon>Bacteria</taxon>
        <taxon>Pseudomonadati</taxon>
        <taxon>Pseudomonadota</taxon>
        <taxon>Gammaproteobacteria</taxon>
        <taxon>Vibrionales</taxon>
        <taxon>Vibrionaceae</taxon>
        <taxon>Vibrio</taxon>
    </lineage>
</organism>
<comment type="caution">
    <text evidence="1">The sequence shown here is derived from an EMBL/GenBank/DDBJ whole genome shotgun (WGS) entry which is preliminary data.</text>
</comment>
<name>A0A557PFE9_9VIBR</name>
<dbReference type="AlphaFoldDB" id="A0A557PFE9"/>
<dbReference type="OrthoDB" id="9777645at2"/>